<dbReference type="SUPFAM" id="SSF52540">
    <property type="entry name" value="P-loop containing nucleoside triphosphate hydrolases"/>
    <property type="match status" value="1"/>
</dbReference>
<dbReference type="InterPro" id="IPR027417">
    <property type="entry name" value="P-loop_NTPase"/>
</dbReference>
<evidence type="ECO:0000256" key="4">
    <source>
        <dbReference type="ARBA" id="ARBA00012417"/>
    </source>
</evidence>
<dbReference type="Pfam" id="PF20470">
    <property type="entry name" value="HTH_61"/>
    <property type="match status" value="1"/>
</dbReference>
<keyword evidence="5" id="KW-0808">Transferase</keyword>
<dbReference type="Pfam" id="PF21099">
    <property type="entry name" value="POLQ_helical"/>
    <property type="match status" value="1"/>
</dbReference>
<organism evidence="19">
    <name type="scientific">Capitella teleta</name>
    <name type="common">Polychaete worm</name>
    <dbReference type="NCBI Taxonomy" id="283909"/>
    <lineage>
        <taxon>Eukaryota</taxon>
        <taxon>Metazoa</taxon>
        <taxon>Spiralia</taxon>
        <taxon>Lophotrochozoa</taxon>
        <taxon>Annelida</taxon>
        <taxon>Polychaeta</taxon>
        <taxon>Sedentaria</taxon>
        <taxon>Scolecida</taxon>
        <taxon>Capitellidae</taxon>
        <taxon>Capitella</taxon>
    </lineage>
</organism>
<dbReference type="SMART" id="SM00490">
    <property type="entry name" value="HELICc"/>
    <property type="match status" value="1"/>
</dbReference>
<keyword evidence="13" id="KW-0539">Nucleus</keyword>
<dbReference type="GO" id="GO:0005524">
    <property type="term" value="F:ATP binding"/>
    <property type="evidence" value="ECO:0007669"/>
    <property type="project" value="UniProtKB-KW"/>
</dbReference>
<dbReference type="PANTHER" id="PTHR10133">
    <property type="entry name" value="DNA POLYMERASE I"/>
    <property type="match status" value="1"/>
</dbReference>
<dbReference type="PANTHER" id="PTHR10133:SF62">
    <property type="entry name" value="DNA POLYMERASE THETA"/>
    <property type="match status" value="1"/>
</dbReference>
<evidence type="ECO:0000256" key="10">
    <source>
        <dbReference type="ARBA" id="ARBA00022840"/>
    </source>
</evidence>
<dbReference type="InterPro" id="IPR036390">
    <property type="entry name" value="WH_DNA-bd_sf"/>
</dbReference>
<dbReference type="InterPro" id="IPR011545">
    <property type="entry name" value="DEAD/DEAH_box_helicase_dom"/>
</dbReference>
<evidence type="ECO:0000256" key="16">
    <source>
        <dbReference type="SAM" id="MobiDB-lite"/>
    </source>
</evidence>
<evidence type="ECO:0000313" key="19">
    <source>
        <dbReference type="EMBL" id="ELT96621.1"/>
    </source>
</evidence>
<sequence>MVHRITAVSPALSSKIADVQNRMSDGGNLVYSAPTSAGKTMVAELLMLKRFLRTKRKAIFILPFVSVVREKVHYLQDMFQDAGVRVDGFMGGQNPAGGLKMVDIAVCTIEKANSLINRLMEEREMAQLGCLVVDELHMVGDAQRGYLLELLLTKVRFLSQQAAEVQLIGMSATLPNLALLAKWLSADLYSTNFRPVPLTEMIKIGSSICDSSLAVVRELSPVQGLSGDEDQVISLCLETIQQGAIPIDLDAVKVEDVLEQLKRSPVGVDHVLGRTVAMGVAYHHAGLTFDERDIIEGGFRRGALRVLVATSTLSSGVNLPARRVIIRTPTFHGDVIETLTYKQMSGRAGRTGVDTAGESILVCKPSEKARAMKLVTSELTPVNSCLASRGSLSGSMKRAILEVVVSGVAATSESVRRYAQCTLLAASMEEGDEDDSIEECIAFLLQSEFISTQGDSTDGLLYHATPLGSAVLSSSLAPDEGLAVFAELQKARRCFVLENDLHLVYIVTPIYMCNSLGNIDWYQYLRMWEALSPGFRSVSDLVGVKESFLSRAVQGRLPTKTSEQIRTLQIHKRFYTALALHDLVNEVPLIEVAAEYKCTKGTLQSLQQAAATFAGMITVFCQRLGWHHLAVLLEDFQSRLTFGVQRELVDLVRVSLLTGVRARTLFDSGLQTVAQLANAEPRQVQRLLAKATPFQSKKKFEGDTEWEAQERRRKGVCGILGAGGEALTDAEAAQVVIAEAQRLMRADLALLGVQWKGQKSPRSTQGETSKGSSEKKRRSSEKKMRSSEKKRRSSKKKRRSSEKKMRSSEKKRRSTGKKVSTVTGKTAPPPTSPPPSPPLPPSPSPPPESEVLFSELSDSKQNFPSAEFTGGSSLLEAEASHLLAQLTPGQWQPDLKVSGSATEVSGSATEVSGSATEVSGSPALFMDETSDFMREFSTQQALIANSASPVLKQTATNKGSLFPDDKNDSFSSSVMDQVFNCDISLGNSDVPQPSRETRMDDTNRIAFVPSGKRPSTSEVEGVSPPKQNNTSDCVPPTPPKEEFTPQKQLIGGATGTPTRVLRSAAKPVVMATQQSFTIIDVAANKDVFKQFVMEWRSQPQFSLSVACDLLTPNDPKGDHLVCRGVLIHGVAVSWENRDSYFVSLSGSDEDADPDDSMEAPPLDPRLSLRQRLSAVKLCLQSTGSKVTCFDAKSTLRFLSEGCGVSAKGSFMDPKVADWLLDQGAKVKNLHRLVKTFAPDEAHLLNGLGGGVGYGSMGLCPQNPGSGRMRACTESVLARKVMSPLRVLLEEAGLMTSFVEVEMPTVALLSRMELNGMGFSAEESHRQRCLMQDTLVLLEERAYRLAKRQFQLTSAADVAQVLFIELKLPPNGDATTPRPRAVRGRRPAFSTSKEVLERLRSLHPLPGVILEWRRLSSSLSKVVFPLQREAVRSERLCMLRIHGVCDTHTATGRPHGVHAQQLQDFRLQQPAAEVAGQLAAAVLALQLHESPTRQMHIQHHPAHGVVAKGNVPQTQHVLHVQLRLVGDVIAEGSDAAASCSPSTLRMRDAFIPFTGGLLLAADYSQLELRIIAHLSQDRKLIRVLNAGGDVFRILASEWKGMQVHDVTAAQRQQTKQICYGMIYGIGAKALADQLSVSEQEAAVFCESFKAKFKGMRAYLRDTVIRCREQGFVRTMTGRKRPLPAINGNNAYARAQAERQAVNTSVQGSAADLVKAAMLKADQALTALWPKSRLPHLHCQEPLAGGGGRRGASSFSPPPGAYFILQLHDELIYEVNAQHVSQVATVVKDAMETALTLDVKLPVKVKVGPSWGNMNDYQVD</sequence>
<reference evidence="21" key="1">
    <citation type="submission" date="2012-12" db="EMBL/GenBank/DDBJ databases">
        <authorList>
            <person name="Hellsten U."/>
            <person name="Grimwood J."/>
            <person name="Chapman J.A."/>
            <person name="Shapiro H."/>
            <person name="Aerts A."/>
            <person name="Otillar R.P."/>
            <person name="Terry A.Y."/>
            <person name="Boore J.L."/>
            <person name="Simakov O."/>
            <person name="Marletaz F."/>
            <person name="Cho S.-J."/>
            <person name="Edsinger-Gonzales E."/>
            <person name="Havlak P."/>
            <person name="Kuo D.-H."/>
            <person name="Larsson T."/>
            <person name="Lv J."/>
            <person name="Arendt D."/>
            <person name="Savage R."/>
            <person name="Osoegawa K."/>
            <person name="de Jong P."/>
            <person name="Lindberg D.R."/>
            <person name="Seaver E.C."/>
            <person name="Weisblat D.A."/>
            <person name="Putnam N.H."/>
            <person name="Grigoriev I.V."/>
            <person name="Rokhsar D.S."/>
        </authorList>
    </citation>
    <scope>NUCLEOTIDE SEQUENCE</scope>
    <source>
        <strain evidence="21">I ESC-2004</strain>
    </source>
</reference>
<feature type="compositionally biased region" description="Basic residues" evidence="16">
    <location>
        <begin position="788"/>
        <end position="801"/>
    </location>
</feature>
<dbReference type="EMBL" id="AMQN01011248">
    <property type="status" value="NOT_ANNOTATED_CDS"/>
    <property type="molecule type" value="Genomic_DNA"/>
</dbReference>
<evidence type="ECO:0000256" key="6">
    <source>
        <dbReference type="ARBA" id="ARBA00022695"/>
    </source>
</evidence>
<dbReference type="InterPro" id="IPR001650">
    <property type="entry name" value="Helicase_C-like"/>
</dbReference>
<dbReference type="GO" id="GO:0006261">
    <property type="term" value="P:DNA-templated DNA replication"/>
    <property type="evidence" value="ECO:0007669"/>
    <property type="project" value="InterPro"/>
</dbReference>
<dbReference type="EC" id="2.7.7.7" evidence="4"/>
<dbReference type="FunFam" id="1.10.3380.20:FF:000001">
    <property type="entry name" value="DNA polymerase theta"/>
    <property type="match status" value="1"/>
</dbReference>
<feature type="region of interest" description="Disordered" evidence="16">
    <location>
        <begin position="1007"/>
        <end position="1054"/>
    </location>
</feature>
<dbReference type="Pfam" id="PF00476">
    <property type="entry name" value="DNA_pol_A"/>
    <property type="match status" value="2"/>
</dbReference>
<dbReference type="FunFam" id="3.40.50.300:FF:000813">
    <property type="entry name" value="helicase POLQ-like isoform X1"/>
    <property type="match status" value="1"/>
</dbReference>
<gene>
    <name evidence="19" type="ORF">CAPTEDRAFT_226809</name>
</gene>
<dbReference type="Gene3D" id="3.30.70.370">
    <property type="match status" value="1"/>
</dbReference>
<protein>
    <recommendedName>
        <fullName evidence="15">DNA polymerase theta</fullName>
        <ecNumber evidence="4">2.7.7.7</ecNumber>
    </recommendedName>
</protein>
<dbReference type="OrthoDB" id="2320933at2759"/>
<dbReference type="PROSITE" id="PS51192">
    <property type="entry name" value="HELICASE_ATP_BIND_1"/>
    <property type="match status" value="1"/>
</dbReference>
<dbReference type="PRINTS" id="PR00868">
    <property type="entry name" value="DNAPOLI"/>
</dbReference>
<comment type="catalytic activity">
    <reaction evidence="14">
        <text>DNA(n) + a 2'-deoxyribonucleoside 5'-triphosphate = DNA(n+1) + diphosphate</text>
        <dbReference type="Rhea" id="RHEA:22508"/>
        <dbReference type="Rhea" id="RHEA-COMP:17339"/>
        <dbReference type="Rhea" id="RHEA-COMP:17340"/>
        <dbReference type="ChEBI" id="CHEBI:33019"/>
        <dbReference type="ChEBI" id="CHEBI:61560"/>
        <dbReference type="ChEBI" id="CHEBI:173112"/>
        <dbReference type="EC" id="2.7.7.7"/>
    </reaction>
</comment>
<dbReference type="CDD" id="cd18795">
    <property type="entry name" value="SF2_C_Ski2"/>
    <property type="match status" value="1"/>
</dbReference>
<keyword evidence="12" id="KW-0234">DNA repair</keyword>
<feature type="compositionally biased region" description="Low complexity" evidence="16">
    <location>
        <begin position="817"/>
        <end position="826"/>
    </location>
</feature>
<dbReference type="InterPro" id="IPR057220">
    <property type="entry name" value="DUF7898"/>
</dbReference>
<reference evidence="19 21" key="2">
    <citation type="journal article" date="2013" name="Nature">
        <title>Insights into bilaterian evolution from three spiralian genomes.</title>
        <authorList>
            <person name="Simakov O."/>
            <person name="Marletaz F."/>
            <person name="Cho S.J."/>
            <person name="Edsinger-Gonzales E."/>
            <person name="Havlak P."/>
            <person name="Hellsten U."/>
            <person name="Kuo D.H."/>
            <person name="Larsson T."/>
            <person name="Lv J."/>
            <person name="Arendt D."/>
            <person name="Savage R."/>
            <person name="Osoegawa K."/>
            <person name="de Jong P."/>
            <person name="Grimwood J."/>
            <person name="Chapman J.A."/>
            <person name="Shapiro H."/>
            <person name="Aerts A."/>
            <person name="Otillar R.P."/>
            <person name="Terry A.Y."/>
            <person name="Boore J.L."/>
            <person name="Grigoriev I.V."/>
            <person name="Lindberg D.R."/>
            <person name="Seaver E.C."/>
            <person name="Weisblat D.A."/>
            <person name="Putnam N.H."/>
            <person name="Rokhsar D.S."/>
        </authorList>
    </citation>
    <scope>NUCLEOTIDE SEQUENCE</scope>
    <source>
        <strain evidence="19 21">I ESC-2004</strain>
    </source>
</reference>
<dbReference type="PROSITE" id="PS51194">
    <property type="entry name" value="HELICASE_CTER"/>
    <property type="match status" value="1"/>
</dbReference>
<dbReference type="Gene3D" id="3.30.420.10">
    <property type="entry name" value="Ribonuclease H-like superfamily/Ribonuclease H"/>
    <property type="match status" value="1"/>
</dbReference>
<dbReference type="Gene3D" id="3.40.50.300">
    <property type="entry name" value="P-loop containing nucleotide triphosphate hydrolases"/>
    <property type="match status" value="2"/>
</dbReference>
<keyword evidence="9" id="KW-0378">Hydrolase</keyword>
<evidence type="ECO:0000256" key="7">
    <source>
        <dbReference type="ARBA" id="ARBA00022741"/>
    </source>
</evidence>
<dbReference type="Pfam" id="PF00271">
    <property type="entry name" value="Helicase_C"/>
    <property type="match status" value="1"/>
</dbReference>
<evidence type="ECO:0000256" key="8">
    <source>
        <dbReference type="ARBA" id="ARBA00022763"/>
    </source>
</evidence>
<dbReference type="GO" id="GO:0016787">
    <property type="term" value="F:hydrolase activity"/>
    <property type="evidence" value="ECO:0007669"/>
    <property type="project" value="UniProtKB-KW"/>
</dbReference>
<dbReference type="FunCoup" id="R7TYW9">
    <property type="interactions" value="779"/>
</dbReference>
<dbReference type="Gene3D" id="1.10.150.20">
    <property type="entry name" value="5' to 3' exonuclease, C-terminal subdomain"/>
    <property type="match status" value="1"/>
</dbReference>
<dbReference type="STRING" id="283909.R7TYW9"/>
<evidence type="ECO:0000256" key="9">
    <source>
        <dbReference type="ARBA" id="ARBA00022801"/>
    </source>
</evidence>
<evidence type="ECO:0000259" key="18">
    <source>
        <dbReference type="PROSITE" id="PS51194"/>
    </source>
</evidence>
<dbReference type="InterPro" id="IPR036397">
    <property type="entry name" value="RNaseH_sf"/>
</dbReference>
<dbReference type="CDD" id="cd18026">
    <property type="entry name" value="DEXHc_POLQ-like"/>
    <property type="match status" value="1"/>
</dbReference>
<evidence type="ECO:0000256" key="11">
    <source>
        <dbReference type="ARBA" id="ARBA00022932"/>
    </source>
</evidence>
<dbReference type="EMBL" id="KB308778">
    <property type="protein sequence ID" value="ELT96621.1"/>
    <property type="molecule type" value="Genomic_DNA"/>
</dbReference>
<keyword evidence="11" id="KW-0239">DNA-directed DNA polymerase</keyword>
<evidence type="ECO:0000259" key="17">
    <source>
        <dbReference type="PROSITE" id="PS51192"/>
    </source>
</evidence>
<feature type="region of interest" description="Disordered" evidence="16">
    <location>
        <begin position="756"/>
        <end position="869"/>
    </location>
</feature>
<comment type="similarity">
    <text evidence="3">Belongs to the DNA polymerase type-A family.</text>
</comment>
<dbReference type="Proteomes" id="UP000014760">
    <property type="component" value="Unassembled WGS sequence"/>
</dbReference>
<dbReference type="Pfam" id="PF25453">
    <property type="entry name" value="DUF7898"/>
    <property type="match status" value="1"/>
</dbReference>
<comment type="cofactor">
    <cofactor evidence="1">
        <name>Mg(2+)</name>
        <dbReference type="ChEBI" id="CHEBI:18420"/>
    </cofactor>
</comment>
<dbReference type="GO" id="GO:0003887">
    <property type="term" value="F:DNA-directed DNA polymerase activity"/>
    <property type="evidence" value="ECO:0007669"/>
    <property type="project" value="UniProtKB-KW"/>
</dbReference>
<dbReference type="InterPro" id="IPR048960">
    <property type="entry name" value="POLQ-like_helical"/>
</dbReference>
<name>R7TYW9_CAPTE</name>
<comment type="subcellular location">
    <subcellularLocation>
        <location evidence="2">Nucleus</location>
    </subcellularLocation>
</comment>
<dbReference type="Gene3D" id="1.10.3380.20">
    <property type="match status" value="1"/>
</dbReference>
<evidence type="ECO:0000313" key="21">
    <source>
        <dbReference type="Proteomes" id="UP000014760"/>
    </source>
</evidence>
<dbReference type="SUPFAM" id="SSF46785">
    <property type="entry name" value="Winged helix' DNA-binding domain"/>
    <property type="match status" value="1"/>
</dbReference>
<accession>R7TYW9</accession>
<dbReference type="Pfam" id="PF00270">
    <property type="entry name" value="DEAD"/>
    <property type="match status" value="1"/>
</dbReference>
<feature type="compositionally biased region" description="Pro residues" evidence="16">
    <location>
        <begin position="827"/>
        <end position="848"/>
    </location>
</feature>
<evidence type="ECO:0000256" key="5">
    <source>
        <dbReference type="ARBA" id="ARBA00022679"/>
    </source>
</evidence>
<dbReference type="GO" id="GO:0005634">
    <property type="term" value="C:nucleus"/>
    <property type="evidence" value="ECO:0007669"/>
    <property type="project" value="UniProtKB-SubCell"/>
</dbReference>
<keyword evidence="21" id="KW-1185">Reference proteome</keyword>
<reference evidence="20" key="3">
    <citation type="submission" date="2015-06" db="UniProtKB">
        <authorList>
            <consortium name="EnsemblMetazoa"/>
        </authorList>
    </citation>
    <scope>IDENTIFICATION</scope>
</reference>
<dbReference type="GO" id="GO:0097681">
    <property type="term" value="P:double-strand break repair via alternative nonhomologous end joining"/>
    <property type="evidence" value="ECO:0007669"/>
    <property type="project" value="UniProtKB-ARBA"/>
</dbReference>
<dbReference type="GO" id="GO:0003677">
    <property type="term" value="F:DNA binding"/>
    <property type="evidence" value="ECO:0007669"/>
    <property type="project" value="InterPro"/>
</dbReference>
<keyword evidence="8" id="KW-0227">DNA damage</keyword>
<dbReference type="InterPro" id="IPR014001">
    <property type="entry name" value="Helicase_ATP-bd"/>
</dbReference>
<keyword evidence="7" id="KW-0547">Nucleotide-binding</keyword>
<dbReference type="InterPro" id="IPR043502">
    <property type="entry name" value="DNA/RNA_pol_sf"/>
</dbReference>
<dbReference type="InterPro" id="IPR046931">
    <property type="entry name" value="HTH_61"/>
</dbReference>
<evidence type="ECO:0000256" key="13">
    <source>
        <dbReference type="ARBA" id="ARBA00023242"/>
    </source>
</evidence>
<dbReference type="HOGENOM" id="CLU_000818_0_0_1"/>
<keyword evidence="6" id="KW-0548">Nucleotidyltransferase</keyword>
<dbReference type="EnsemblMetazoa" id="CapteT226809">
    <property type="protein sequence ID" value="CapteP226809"/>
    <property type="gene ID" value="CapteG226809"/>
</dbReference>
<dbReference type="FunFam" id="1.10.150.20:FF:000002">
    <property type="entry name" value="DNA polymerase I"/>
    <property type="match status" value="1"/>
</dbReference>
<dbReference type="SUPFAM" id="SSF158702">
    <property type="entry name" value="Sec63 N-terminal domain-like"/>
    <property type="match status" value="1"/>
</dbReference>
<evidence type="ECO:0000256" key="2">
    <source>
        <dbReference type="ARBA" id="ARBA00004123"/>
    </source>
</evidence>
<evidence type="ECO:0000256" key="15">
    <source>
        <dbReference type="ARBA" id="ARBA00074669"/>
    </source>
</evidence>
<dbReference type="SMART" id="SM00482">
    <property type="entry name" value="POLAc"/>
    <property type="match status" value="1"/>
</dbReference>
<evidence type="ECO:0000256" key="14">
    <source>
        <dbReference type="ARBA" id="ARBA00049244"/>
    </source>
</evidence>
<dbReference type="CDD" id="cd08638">
    <property type="entry name" value="DNA_pol_A_theta"/>
    <property type="match status" value="1"/>
</dbReference>
<dbReference type="SUPFAM" id="SSF56672">
    <property type="entry name" value="DNA/RNA polymerases"/>
    <property type="match status" value="1"/>
</dbReference>
<dbReference type="OMA" id="FHNMCQQ"/>
<keyword evidence="10" id="KW-0067">ATP-binding</keyword>
<feature type="domain" description="Helicase C-terminal" evidence="18">
    <location>
        <begin position="228"/>
        <end position="400"/>
    </location>
</feature>
<dbReference type="SMART" id="SM00487">
    <property type="entry name" value="DEXDc"/>
    <property type="match status" value="1"/>
</dbReference>
<dbReference type="Gene3D" id="1.20.1060.10">
    <property type="entry name" value="Taq DNA Polymerase, Chain T, domain 4"/>
    <property type="match status" value="1"/>
</dbReference>
<evidence type="ECO:0000256" key="12">
    <source>
        <dbReference type="ARBA" id="ARBA00023204"/>
    </source>
</evidence>
<dbReference type="InterPro" id="IPR002298">
    <property type="entry name" value="DNA_polymerase_A"/>
</dbReference>
<feature type="domain" description="Helicase ATP-binding" evidence="17">
    <location>
        <begin position="20"/>
        <end position="192"/>
    </location>
</feature>
<evidence type="ECO:0000256" key="1">
    <source>
        <dbReference type="ARBA" id="ARBA00001946"/>
    </source>
</evidence>
<evidence type="ECO:0000313" key="20">
    <source>
        <dbReference type="EnsemblMetazoa" id="CapteP226809"/>
    </source>
</evidence>
<proteinExistence type="inferred from homology"/>
<dbReference type="InterPro" id="IPR001098">
    <property type="entry name" value="DNA-dir_DNA_pol_A_palm_dom"/>
</dbReference>
<evidence type="ECO:0000256" key="3">
    <source>
        <dbReference type="ARBA" id="ARBA00007705"/>
    </source>
</evidence>